<dbReference type="RefSeq" id="WP_343888852.1">
    <property type="nucleotide sequence ID" value="NZ_BAAAEH010000014.1"/>
</dbReference>
<dbReference type="InterPro" id="IPR003423">
    <property type="entry name" value="OMP_efflux"/>
</dbReference>
<keyword evidence="2" id="KW-0449">Lipoprotein</keyword>
<dbReference type="Gene3D" id="2.20.200.10">
    <property type="entry name" value="Outer membrane efflux proteins (OEP)"/>
    <property type="match status" value="1"/>
</dbReference>
<evidence type="ECO:0000256" key="1">
    <source>
        <dbReference type="ARBA" id="ARBA00007613"/>
    </source>
</evidence>
<dbReference type="EMBL" id="JBDIME010000014">
    <property type="protein sequence ID" value="MEN2791054.1"/>
    <property type="molecule type" value="Genomic_DNA"/>
</dbReference>
<reference evidence="3 4" key="1">
    <citation type="submission" date="2024-05" db="EMBL/GenBank/DDBJ databases">
        <authorList>
            <person name="Liu Q."/>
            <person name="Xin Y.-H."/>
        </authorList>
    </citation>
    <scope>NUCLEOTIDE SEQUENCE [LARGE SCALE GENOMIC DNA]</scope>
    <source>
        <strain evidence="3 4">CGMCC 1.10181</strain>
    </source>
</reference>
<keyword evidence="2" id="KW-1134">Transmembrane beta strand</keyword>
<proteinExistence type="inferred from homology"/>
<dbReference type="SUPFAM" id="SSF56954">
    <property type="entry name" value="Outer membrane efflux proteins (OEP)"/>
    <property type="match status" value="1"/>
</dbReference>
<gene>
    <name evidence="3" type="ORF">ABC974_15575</name>
</gene>
<dbReference type="InterPro" id="IPR010131">
    <property type="entry name" value="MdtP/NodT-like"/>
</dbReference>
<dbReference type="Proteomes" id="UP001419910">
    <property type="component" value="Unassembled WGS sequence"/>
</dbReference>
<comment type="caution">
    <text evidence="3">The sequence shown here is derived from an EMBL/GenBank/DDBJ whole genome shotgun (WGS) entry which is preliminary data.</text>
</comment>
<dbReference type="PANTHER" id="PTHR30203:SF25">
    <property type="entry name" value="OUTER MEMBRANE PROTEIN-RELATED"/>
    <property type="match status" value="1"/>
</dbReference>
<protein>
    <submittedName>
        <fullName evidence="3">TolC family protein</fullName>
    </submittedName>
</protein>
<dbReference type="PANTHER" id="PTHR30203">
    <property type="entry name" value="OUTER MEMBRANE CATION EFFLUX PROTEIN"/>
    <property type="match status" value="1"/>
</dbReference>
<evidence type="ECO:0000313" key="4">
    <source>
        <dbReference type="Proteomes" id="UP001419910"/>
    </source>
</evidence>
<keyword evidence="4" id="KW-1185">Reference proteome</keyword>
<dbReference type="NCBIfam" id="TIGR01845">
    <property type="entry name" value="outer_NodT"/>
    <property type="match status" value="1"/>
</dbReference>
<dbReference type="Gene3D" id="1.20.1600.10">
    <property type="entry name" value="Outer membrane efflux proteins (OEP)"/>
    <property type="match status" value="1"/>
</dbReference>
<keyword evidence="2" id="KW-0812">Transmembrane</keyword>
<accession>A0ABU9Y5I0</accession>
<name>A0ABU9Y5I0_9SPHN</name>
<comment type="similarity">
    <text evidence="1 2">Belongs to the outer membrane factor (OMF) (TC 1.B.17) family.</text>
</comment>
<dbReference type="Pfam" id="PF02321">
    <property type="entry name" value="OEP"/>
    <property type="match status" value="2"/>
</dbReference>
<keyword evidence="2" id="KW-0564">Palmitate</keyword>
<keyword evidence="2" id="KW-0472">Membrane</keyword>
<evidence type="ECO:0000313" key="3">
    <source>
        <dbReference type="EMBL" id="MEN2791054.1"/>
    </source>
</evidence>
<sequence>MRNARIAGLLLVALGPGGCAVGPDYHRPEVASAGRFMGQPAVAARAAAVPSDLVSWWNGFDDPLMTQLIEEALDHNLDVAQAVARVSQARAGLRAANAALLPSAQISANAATAHQSLETPTGRLLSGVPGFARDGELYDGSVSASWEIDLFGGLRRGREAARADYGASQADVAGARIAVAAQTAETYVAIRGLQNRIAIATEQVDTQRRLVGIIDLQYRKGVAAELQLNQAKGALSQVAATLPVLREALESAMNSLDVLLGSQPGSNHGRLAAPSPIPVPPAIADAGGPAELLRRRPDLLASEQRLIAANARIGEAVSQYYPKLSLSGLLGTATTAAGGLFGSGATQAQGVLGLRWRLFDFGRVDAEIAAARGRDAEALAAYRLAVLRASEDVENAFSSLVEREQQERTLAEGEDSLVRARKASFAAYQGGVVSLIEVLDADNRLLATRDARIQARTEAARAAISSFRALGGGWSSAERAAL</sequence>
<evidence type="ECO:0000256" key="2">
    <source>
        <dbReference type="RuleBase" id="RU362097"/>
    </source>
</evidence>
<comment type="subcellular location">
    <subcellularLocation>
        <location evidence="2">Cell membrane</location>
        <topology evidence="2">Lipid-anchor</topology>
    </subcellularLocation>
</comment>
<organism evidence="3 4">
    <name type="scientific">Sphingomonas oligophenolica</name>
    <dbReference type="NCBI Taxonomy" id="301154"/>
    <lineage>
        <taxon>Bacteria</taxon>
        <taxon>Pseudomonadati</taxon>
        <taxon>Pseudomonadota</taxon>
        <taxon>Alphaproteobacteria</taxon>
        <taxon>Sphingomonadales</taxon>
        <taxon>Sphingomonadaceae</taxon>
        <taxon>Sphingomonas</taxon>
    </lineage>
</organism>